<name>A0A2I2EXU9_ASPCN</name>
<feature type="compositionally biased region" description="Polar residues" evidence="1">
    <location>
        <begin position="103"/>
        <end position="113"/>
    </location>
</feature>
<dbReference type="InterPro" id="IPR052800">
    <property type="entry name" value="DNA_Repair_Helicase_ZGRF1"/>
</dbReference>
<keyword evidence="4" id="KW-1185">Reference proteome</keyword>
<dbReference type="GO" id="GO:0006302">
    <property type="term" value="P:double-strand break repair"/>
    <property type="evidence" value="ECO:0007669"/>
    <property type="project" value="TreeGrafter"/>
</dbReference>
<dbReference type="PANTHER" id="PTHR28535">
    <property type="entry name" value="ZINC FINGER GRF-TYPE CONTAINING 1"/>
    <property type="match status" value="1"/>
</dbReference>
<dbReference type="Pfam" id="PF10382">
    <property type="entry name" value="ZGRF1-like_N"/>
    <property type="match status" value="1"/>
</dbReference>
<dbReference type="STRING" id="41067.A0A2I2EXU9"/>
<dbReference type="RefSeq" id="XP_024667212.1">
    <property type="nucleotide sequence ID" value="XM_024814651.1"/>
</dbReference>
<evidence type="ECO:0000256" key="1">
    <source>
        <dbReference type="SAM" id="MobiDB-lite"/>
    </source>
</evidence>
<dbReference type="GeneID" id="36521811"/>
<dbReference type="PANTHER" id="PTHR28535:SF1">
    <property type="entry name" value="PROTEIN ZGRF1"/>
    <property type="match status" value="1"/>
</dbReference>
<dbReference type="PRINTS" id="PR01217">
    <property type="entry name" value="PRICHEXTENSN"/>
</dbReference>
<organism evidence="3 4">
    <name type="scientific">Aspergillus candidus</name>
    <dbReference type="NCBI Taxonomy" id="41067"/>
    <lineage>
        <taxon>Eukaryota</taxon>
        <taxon>Fungi</taxon>
        <taxon>Dikarya</taxon>
        <taxon>Ascomycota</taxon>
        <taxon>Pezizomycotina</taxon>
        <taxon>Eurotiomycetes</taxon>
        <taxon>Eurotiomycetidae</taxon>
        <taxon>Eurotiales</taxon>
        <taxon>Aspergillaceae</taxon>
        <taxon>Aspergillus</taxon>
        <taxon>Aspergillus subgen. Circumdati</taxon>
    </lineage>
</organism>
<accession>A0A2I2EXU9</accession>
<dbReference type="Proteomes" id="UP000234585">
    <property type="component" value="Unassembled WGS sequence"/>
</dbReference>
<feature type="region of interest" description="Disordered" evidence="1">
    <location>
        <begin position="93"/>
        <end position="412"/>
    </location>
</feature>
<evidence type="ECO:0000259" key="2">
    <source>
        <dbReference type="Pfam" id="PF10382"/>
    </source>
</evidence>
<feature type="compositionally biased region" description="Basic and acidic residues" evidence="1">
    <location>
        <begin position="164"/>
        <end position="188"/>
    </location>
</feature>
<feature type="domain" description="5'-3' DNA helicase ZGRF1-like N-terminal" evidence="2">
    <location>
        <begin position="20"/>
        <end position="100"/>
    </location>
</feature>
<feature type="compositionally biased region" description="Polar residues" evidence="1">
    <location>
        <begin position="328"/>
        <end position="356"/>
    </location>
</feature>
<dbReference type="GO" id="GO:0005634">
    <property type="term" value="C:nucleus"/>
    <property type="evidence" value="ECO:0007669"/>
    <property type="project" value="TreeGrafter"/>
</dbReference>
<feature type="compositionally biased region" description="Pro residues" evidence="1">
    <location>
        <begin position="259"/>
        <end position="269"/>
    </location>
</feature>
<evidence type="ECO:0000313" key="3">
    <source>
        <dbReference type="EMBL" id="PLB33200.1"/>
    </source>
</evidence>
<reference evidence="3 4" key="1">
    <citation type="submission" date="2017-12" db="EMBL/GenBank/DDBJ databases">
        <authorList>
            <consortium name="DOE Joint Genome Institute"/>
            <person name="Haridas S."/>
            <person name="Kjaerbolling I."/>
            <person name="Vesth T.C."/>
            <person name="Frisvad J.C."/>
            <person name="Nybo J.L."/>
            <person name="Theobald S."/>
            <person name="Kuo A."/>
            <person name="Bowyer P."/>
            <person name="Matsuda Y."/>
            <person name="Mondo S."/>
            <person name="Lyhne E.K."/>
            <person name="Kogle M.E."/>
            <person name="Clum A."/>
            <person name="Lipzen A."/>
            <person name="Salamov A."/>
            <person name="Ngan C.Y."/>
            <person name="Daum C."/>
            <person name="Chiniquy J."/>
            <person name="Barry K."/>
            <person name="LaButti K."/>
            <person name="Simmons B.A."/>
            <person name="Magnuson J.K."/>
            <person name="Mortensen U.H."/>
            <person name="Larsen T.O."/>
            <person name="Grigoriev I.V."/>
            <person name="Baker S.E."/>
            <person name="Andersen M.R."/>
            <person name="Nordberg H.P."/>
            <person name="Cantor M.N."/>
            <person name="Hua S.X."/>
        </authorList>
    </citation>
    <scope>NUCLEOTIDE SEQUENCE [LARGE SCALE GENOMIC DNA]</scope>
    <source>
        <strain evidence="3 4">CBS 102.13</strain>
    </source>
</reference>
<gene>
    <name evidence="3" type="ORF">BDW47DRAFT_114404</name>
</gene>
<dbReference type="AlphaFoldDB" id="A0A2I2EXU9"/>
<dbReference type="GO" id="GO:0035861">
    <property type="term" value="C:site of double-strand break"/>
    <property type="evidence" value="ECO:0007669"/>
    <property type="project" value="TreeGrafter"/>
</dbReference>
<dbReference type="InterPro" id="IPR018838">
    <property type="entry name" value="ZGRF1-like_N"/>
</dbReference>
<feature type="compositionally biased region" description="Low complexity" evidence="1">
    <location>
        <begin position="134"/>
        <end position="145"/>
    </location>
</feature>
<evidence type="ECO:0000313" key="4">
    <source>
        <dbReference type="Proteomes" id="UP000234585"/>
    </source>
</evidence>
<protein>
    <recommendedName>
        <fullName evidence="2">5'-3' DNA helicase ZGRF1-like N-terminal domain-containing protein</fullName>
    </recommendedName>
</protein>
<proteinExistence type="predicted"/>
<dbReference type="OrthoDB" id="6513042at2759"/>
<dbReference type="EMBL" id="KZ559220">
    <property type="protein sequence ID" value="PLB33200.1"/>
    <property type="molecule type" value="Genomic_DNA"/>
</dbReference>
<feature type="compositionally biased region" description="Polar residues" evidence="1">
    <location>
        <begin position="218"/>
        <end position="227"/>
    </location>
</feature>
<sequence>MSTPPHSATGVPLTQNTAPVVKHRCLYTHDLRRKAKRWQDGFLRYHTFNKRIMVYDTAGNFVGDQHGRHEEGIQDGDELELDRGVLVQVGESMERTETDLSGLYSNKKTQQSPRPRAGDSPVPSMRPGTGTPVRSSLSSHPPRSLNDLLGIRKTPVTRLVSPYEQRHPPNETTRDLSPPERPAPDRPAKRFKATPKGRPQPVVIDLCEPSERPPEPVQTPTTSASSVRKSDPPRAIPIPPTTNANTEPKRKNSTTTPRGAPPPSPPSAPPNVESRPPEAPLSTLRISTDRPRKKLLYQALKPKQPGPTTPSRATKPVPDSQAALSDVPPSSTNPDFVPSSSTLSILDEMVNSSTSRPAPRMNPAMRSTGLRKALSDPTALTRRNGPTALTRRNNPFGGPLQEDTPGEQGPWTAEAMDLFDFWPPGRPKPG</sequence>